<organism evidence="8 9">
    <name type="scientific">Toxoplasma gondii RUB</name>
    <dbReference type="NCBI Taxonomy" id="935652"/>
    <lineage>
        <taxon>Eukaryota</taxon>
        <taxon>Sar</taxon>
        <taxon>Alveolata</taxon>
        <taxon>Apicomplexa</taxon>
        <taxon>Conoidasida</taxon>
        <taxon>Coccidia</taxon>
        <taxon>Eucoccidiorida</taxon>
        <taxon>Eimeriorina</taxon>
        <taxon>Sarcocystidae</taxon>
        <taxon>Toxoplasma</taxon>
    </lineage>
</organism>
<proteinExistence type="predicted"/>
<dbReference type="SUPFAM" id="SSF56112">
    <property type="entry name" value="Protein kinase-like (PK-like)"/>
    <property type="match status" value="2"/>
</dbReference>
<protein>
    <submittedName>
        <fullName evidence="8">AGC kinase</fullName>
        <ecNumber evidence="8">2.7.11.11</ecNumber>
    </submittedName>
</protein>
<evidence type="ECO:0000256" key="2">
    <source>
        <dbReference type="ARBA" id="ARBA00022679"/>
    </source>
</evidence>
<evidence type="ECO:0000256" key="4">
    <source>
        <dbReference type="ARBA" id="ARBA00022777"/>
    </source>
</evidence>
<gene>
    <name evidence="8" type="ORF">TGRUB_205550</name>
</gene>
<feature type="compositionally biased region" description="Basic and acidic residues" evidence="6">
    <location>
        <begin position="95"/>
        <end position="113"/>
    </location>
</feature>
<dbReference type="GO" id="GO:0005524">
    <property type="term" value="F:ATP binding"/>
    <property type="evidence" value="ECO:0007669"/>
    <property type="project" value="UniProtKB-KW"/>
</dbReference>
<name>A0A086LR58_TOXGO</name>
<feature type="compositionally biased region" description="Low complexity" evidence="6">
    <location>
        <begin position="48"/>
        <end position="59"/>
    </location>
</feature>
<accession>A0A086LR58</accession>
<dbReference type="EMBL" id="AFYV02002292">
    <property type="protein sequence ID" value="KFG59126.1"/>
    <property type="molecule type" value="Genomic_DNA"/>
</dbReference>
<evidence type="ECO:0000256" key="5">
    <source>
        <dbReference type="ARBA" id="ARBA00022840"/>
    </source>
</evidence>
<dbReference type="Gene3D" id="1.10.510.10">
    <property type="entry name" value="Transferase(Phosphotransferase) domain 1"/>
    <property type="match status" value="2"/>
</dbReference>
<dbReference type="GO" id="GO:0004691">
    <property type="term" value="F:cAMP-dependent protein kinase activity"/>
    <property type="evidence" value="ECO:0007669"/>
    <property type="project" value="UniProtKB-EC"/>
</dbReference>
<keyword evidence="5" id="KW-0067">ATP-binding</keyword>
<dbReference type="PROSITE" id="PS50011">
    <property type="entry name" value="PROTEIN_KINASE_DOM"/>
    <property type="match status" value="1"/>
</dbReference>
<dbReference type="GO" id="GO:0005952">
    <property type="term" value="C:cAMP-dependent protein kinase complex"/>
    <property type="evidence" value="ECO:0007669"/>
    <property type="project" value="TreeGrafter"/>
</dbReference>
<comment type="caution">
    <text evidence="8">The sequence shown here is derived from an EMBL/GenBank/DDBJ whole genome shotgun (WGS) entry which is preliminary data.</text>
</comment>
<reference evidence="8 9" key="1">
    <citation type="submission" date="2014-05" db="EMBL/GenBank/DDBJ databases">
        <authorList>
            <person name="Sibley D."/>
            <person name="Venepally P."/>
            <person name="Karamycheva S."/>
            <person name="Hadjithomas M."/>
            <person name="Khan A."/>
            <person name="Brunk B."/>
            <person name="Roos D."/>
            <person name="Caler E."/>
            <person name="Lorenzi H."/>
        </authorList>
    </citation>
    <scope>NUCLEOTIDE SEQUENCE [LARGE SCALE GENOMIC DNA]</scope>
    <source>
        <strain evidence="8 9">RUB</strain>
    </source>
</reference>
<dbReference type="VEuPathDB" id="ToxoDB:TGRUB_205550"/>
<feature type="region of interest" description="Disordered" evidence="6">
    <location>
        <begin position="1"/>
        <end position="198"/>
    </location>
</feature>
<dbReference type="OrthoDB" id="331819at2759"/>
<feature type="domain" description="Protein kinase" evidence="7">
    <location>
        <begin position="235"/>
        <end position="643"/>
    </location>
</feature>
<keyword evidence="3" id="KW-0547">Nucleotide-binding</keyword>
<sequence>MQRRKTFFRFPSLSLKSSSTEAAEAPAAEFEPHNAPKPPEKAPPSGAPPSASGPSDKSGFLPVLSPPARLDSAGRSTEPADASSELPSGLQDGLHQADECADCRESLRSEKPSDPFLPSPSPHRCPPPPPSCLTPPSPLTCLTPPSPLTCLTPPSPPSPSSSRGPSAFAAADEASRGREAREAAQKQASPLADAPRALEPIEEGKVAVARASPLAEAPQAERDAAFGAPKVLGGYEVLGEIARKKKSSLWLCRRREEAPRLLGRVEDAHGDPEPSELFAVKEVQKASVVTQKQAEHLWNERRVLEEAAFFPEVQCSVHRLVETFKSDSALFFVFEAVLGGPLHRHIRFEGGFPVDRVRWYAAELVLILEALHRRGILYRDLQASNILLADDGRLKLVDFGLAKNLERPEPSAIPPCAASTLAAPASSSQSSASTSALSSSELKRTFSYCGTLHAMAPEVIAEGRRAAACAPPAQGSSKKWRGCGLFEAGASRSHSREQEKSLSKSASSFAPVGGKHRLFPRLAEPRSRSRSSEPNRRTAEHGPQADEQGSPRGYSFPADWWALGVVIFEMLYNAVPFGYHDYENERSRPICELVKSSPSTVIFPRDRRVPDEAKDLILRLLQADPEKRLGRHGAEEVKSHSFFRTVDWETLDSIRRAPSVPPTLRHFIPEVEHGLGLMPFIEGKKEKQKAEGDPFADF</sequence>
<evidence type="ECO:0000313" key="9">
    <source>
        <dbReference type="Proteomes" id="UP000028834"/>
    </source>
</evidence>
<evidence type="ECO:0000259" key="7">
    <source>
        <dbReference type="PROSITE" id="PS50011"/>
    </source>
</evidence>
<evidence type="ECO:0000256" key="1">
    <source>
        <dbReference type="ARBA" id="ARBA00022527"/>
    </source>
</evidence>
<feature type="compositionally biased region" description="Basic and acidic residues" evidence="6">
    <location>
        <begin position="30"/>
        <end position="40"/>
    </location>
</feature>
<feature type="compositionally biased region" description="Pro residues" evidence="6">
    <location>
        <begin position="115"/>
        <end position="138"/>
    </location>
</feature>
<keyword evidence="1" id="KW-0723">Serine/threonine-protein kinase</keyword>
<feature type="compositionally biased region" description="Basic and acidic residues" evidence="6">
    <location>
        <begin position="173"/>
        <end position="184"/>
    </location>
</feature>
<dbReference type="Proteomes" id="UP000028834">
    <property type="component" value="Unassembled WGS sequence"/>
</dbReference>
<dbReference type="EC" id="2.7.11.11" evidence="8"/>
<dbReference type="AlphaFoldDB" id="A0A086LR58"/>
<dbReference type="PANTHER" id="PTHR24353:SF37">
    <property type="entry name" value="CAMP-DEPENDENT PROTEIN KINASE CATALYTIC SUBUNIT PRKX"/>
    <property type="match status" value="1"/>
</dbReference>
<evidence type="ECO:0000256" key="3">
    <source>
        <dbReference type="ARBA" id="ARBA00022741"/>
    </source>
</evidence>
<keyword evidence="2 8" id="KW-0808">Transferase</keyword>
<dbReference type="Pfam" id="PF00069">
    <property type="entry name" value="Pkinase"/>
    <property type="match status" value="2"/>
</dbReference>
<feature type="region of interest" description="Disordered" evidence="6">
    <location>
        <begin position="491"/>
        <end position="551"/>
    </location>
</feature>
<dbReference type="InterPro" id="IPR011009">
    <property type="entry name" value="Kinase-like_dom_sf"/>
</dbReference>
<dbReference type="PANTHER" id="PTHR24353">
    <property type="entry name" value="CYCLIC NUCLEOTIDE-DEPENDENT PROTEIN KINASE"/>
    <property type="match status" value="1"/>
</dbReference>
<feature type="compositionally biased region" description="Low complexity" evidence="6">
    <location>
        <begin position="139"/>
        <end position="152"/>
    </location>
</feature>
<dbReference type="InterPro" id="IPR000719">
    <property type="entry name" value="Prot_kinase_dom"/>
</dbReference>
<evidence type="ECO:0000256" key="6">
    <source>
        <dbReference type="SAM" id="MobiDB-lite"/>
    </source>
</evidence>
<evidence type="ECO:0000313" key="8">
    <source>
        <dbReference type="EMBL" id="KFG59126.1"/>
    </source>
</evidence>
<dbReference type="Gene3D" id="3.30.200.20">
    <property type="entry name" value="Phosphorylase Kinase, domain 1"/>
    <property type="match status" value="1"/>
</dbReference>
<keyword evidence="4 8" id="KW-0418">Kinase</keyword>
<feature type="compositionally biased region" description="Basic and acidic residues" evidence="6">
    <location>
        <begin position="523"/>
        <end position="544"/>
    </location>
</feature>